<keyword evidence="2" id="KW-0121">Carboxypeptidase</keyword>
<name>A0ABW2FXF7_9ACTN</name>
<dbReference type="SUPFAM" id="SSF53187">
    <property type="entry name" value="Zn-dependent exopeptidases"/>
    <property type="match status" value="1"/>
</dbReference>
<evidence type="ECO:0000313" key="3">
    <source>
        <dbReference type="Proteomes" id="UP001596435"/>
    </source>
</evidence>
<evidence type="ECO:0000259" key="1">
    <source>
        <dbReference type="Pfam" id="PF00246"/>
    </source>
</evidence>
<feature type="domain" description="Peptidase M14" evidence="1">
    <location>
        <begin position="30"/>
        <end position="120"/>
    </location>
</feature>
<evidence type="ECO:0000313" key="2">
    <source>
        <dbReference type="EMBL" id="MFC7180792.1"/>
    </source>
</evidence>
<dbReference type="Pfam" id="PF00246">
    <property type="entry name" value="Peptidase_M14"/>
    <property type="match status" value="1"/>
</dbReference>
<keyword evidence="2" id="KW-0645">Protease</keyword>
<organism evidence="2 3">
    <name type="scientific">Kitasatospora paranensis</name>
    <dbReference type="NCBI Taxonomy" id="258053"/>
    <lineage>
        <taxon>Bacteria</taxon>
        <taxon>Bacillati</taxon>
        <taxon>Actinomycetota</taxon>
        <taxon>Actinomycetes</taxon>
        <taxon>Kitasatosporales</taxon>
        <taxon>Streptomycetaceae</taxon>
        <taxon>Kitasatospora</taxon>
    </lineage>
</organism>
<dbReference type="RefSeq" id="WP_345705914.1">
    <property type="nucleotide sequence ID" value="NZ_BAABKV010000001.1"/>
</dbReference>
<sequence>MNETGVRVAGARHGGLGGFVGASQAAARAARLARLHPGLVALRQVGTSRGGRPLLLLSVGDGPRHVLAVGGPHPNEPVGTATALHLAERAVREPRLRRGSSVTWNFLLCLDPDGAALTEGWLRGPLTMERHYRYFYRPAVDGQPEWLPPAGAGWAVLPETAALTGVIDELRPFLQCSLHGVDVGGSFVQLTGEVPGLAEPFARSAAEAGVPLERGPYDAFRWPSPGPGTYLMPAVDRGEDEGLTEDPACSTWTHAQRYGAVTAVVEVPMWATTVVADRAPSADPEGELAAAARILRAEHEPLAELLAQIRPLLRTPHGPLLRSVEWHLAVAPRQAGEWEPAAVAAGRGPLSELTRADLAGIEIQTHRMPLRITAMLARLLADAEGPAVGALRQRAARLVAERCTRLRGRFGTRWVPVRDQVAHQARTVVAVFDGLA</sequence>
<protein>
    <submittedName>
        <fullName evidence="2">M14 family zinc carboxypeptidase</fullName>
    </submittedName>
</protein>
<dbReference type="GO" id="GO:0004180">
    <property type="term" value="F:carboxypeptidase activity"/>
    <property type="evidence" value="ECO:0007669"/>
    <property type="project" value="UniProtKB-KW"/>
</dbReference>
<keyword evidence="3" id="KW-1185">Reference proteome</keyword>
<dbReference type="InterPro" id="IPR000834">
    <property type="entry name" value="Peptidase_M14"/>
</dbReference>
<keyword evidence="2" id="KW-0378">Hydrolase</keyword>
<gene>
    <name evidence="2" type="ORF">ACFQMG_14640</name>
</gene>
<dbReference type="Gene3D" id="3.40.630.10">
    <property type="entry name" value="Zn peptidases"/>
    <property type="match status" value="1"/>
</dbReference>
<dbReference type="EMBL" id="JBHTAJ010000023">
    <property type="protein sequence ID" value="MFC7180792.1"/>
    <property type="molecule type" value="Genomic_DNA"/>
</dbReference>
<comment type="caution">
    <text evidence="2">The sequence shown here is derived from an EMBL/GenBank/DDBJ whole genome shotgun (WGS) entry which is preliminary data.</text>
</comment>
<accession>A0ABW2FXF7</accession>
<dbReference type="Proteomes" id="UP001596435">
    <property type="component" value="Unassembled WGS sequence"/>
</dbReference>
<reference evidence="3" key="1">
    <citation type="journal article" date="2019" name="Int. J. Syst. Evol. Microbiol.">
        <title>The Global Catalogue of Microorganisms (GCM) 10K type strain sequencing project: providing services to taxonomists for standard genome sequencing and annotation.</title>
        <authorList>
            <consortium name="The Broad Institute Genomics Platform"/>
            <consortium name="The Broad Institute Genome Sequencing Center for Infectious Disease"/>
            <person name="Wu L."/>
            <person name="Ma J."/>
        </authorList>
    </citation>
    <scope>NUCLEOTIDE SEQUENCE [LARGE SCALE GENOMIC DNA]</scope>
    <source>
        <strain evidence="3">CGMCC 1.12859</strain>
    </source>
</reference>
<proteinExistence type="predicted"/>